<organism evidence="2 3">
    <name type="scientific">Scylla paramamosain</name>
    <name type="common">Mud crab</name>
    <dbReference type="NCBI Taxonomy" id="85552"/>
    <lineage>
        <taxon>Eukaryota</taxon>
        <taxon>Metazoa</taxon>
        <taxon>Ecdysozoa</taxon>
        <taxon>Arthropoda</taxon>
        <taxon>Crustacea</taxon>
        <taxon>Multicrustacea</taxon>
        <taxon>Malacostraca</taxon>
        <taxon>Eumalacostraca</taxon>
        <taxon>Eucarida</taxon>
        <taxon>Decapoda</taxon>
        <taxon>Pleocyemata</taxon>
        <taxon>Brachyura</taxon>
        <taxon>Eubrachyura</taxon>
        <taxon>Portunoidea</taxon>
        <taxon>Portunidae</taxon>
        <taxon>Portuninae</taxon>
        <taxon>Scylla</taxon>
    </lineage>
</organism>
<proteinExistence type="predicted"/>
<protein>
    <submittedName>
        <fullName evidence="2">Uncharacterized protein</fullName>
    </submittedName>
</protein>
<keyword evidence="1" id="KW-0732">Signal</keyword>
<keyword evidence="3" id="KW-1185">Reference proteome</keyword>
<dbReference type="EMBL" id="JARAKH010000015">
    <property type="protein sequence ID" value="KAK8396893.1"/>
    <property type="molecule type" value="Genomic_DNA"/>
</dbReference>
<evidence type="ECO:0000313" key="2">
    <source>
        <dbReference type="EMBL" id="KAK8396893.1"/>
    </source>
</evidence>
<accession>A0AAW0UC30</accession>
<name>A0AAW0UC30_SCYPA</name>
<comment type="caution">
    <text evidence="2">The sequence shown here is derived from an EMBL/GenBank/DDBJ whole genome shotgun (WGS) entry which is preliminary data.</text>
</comment>
<sequence length="75" mass="8042">MDVKSVSVVITPLKDTRRGKTARTEHLRMRNFLFAVVVLAVASLAAAQSGIPCPDSVNRQCPKPAGAALFLPQPQ</sequence>
<feature type="signal peptide" evidence="1">
    <location>
        <begin position="1"/>
        <end position="47"/>
    </location>
</feature>
<gene>
    <name evidence="2" type="ORF">O3P69_005106</name>
</gene>
<evidence type="ECO:0000313" key="3">
    <source>
        <dbReference type="Proteomes" id="UP001487740"/>
    </source>
</evidence>
<dbReference type="Proteomes" id="UP001487740">
    <property type="component" value="Unassembled WGS sequence"/>
</dbReference>
<dbReference type="AlphaFoldDB" id="A0AAW0UC30"/>
<reference evidence="2 3" key="1">
    <citation type="submission" date="2023-03" db="EMBL/GenBank/DDBJ databases">
        <title>High-quality genome of Scylla paramamosain provides insights in environmental adaptation.</title>
        <authorList>
            <person name="Zhang L."/>
        </authorList>
    </citation>
    <scope>NUCLEOTIDE SEQUENCE [LARGE SCALE GENOMIC DNA]</scope>
    <source>
        <strain evidence="2">LZ_2023a</strain>
        <tissue evidence="2">Muscle</tissue>
    </source>
</reference>
<evidence type="ECO:0000256" key="1">
    <source>
        <dbReference type="SAM" id="SignalP"/>
    </source>
</evidence>
<feature type="chain" id="PRO_5043441139" evidence="1">
    <location>
        <begin position="48"/>
        <end position="75"/>
    </location>
</feature>